<accession>A0A0B9H1A7</accession>
<dbReference type="Gene3D" id="2.30.30.40">
    <property type="entry name" value="SH3 Domains"/>
    <property type="match status" value="1"/>
</dbReference>
<dbReference type="PROSITE" id="PS50002">
    <property type="entry name" value="SH3"/>
    <property type="match status" value="1"/>
</dbReference>
<sequence length="115" mass="13283">MEYQVVREYQDAPESPIQIEKGEKLQFVEESNPAGDWANWIFCRGENKEGWVPKQILAIDSIEVTVLEDYFAKEHNLEVGEILVKEHELNGWIWCKKLGSSEELAWAPLNHLSAI</sequence>
<dbReference type="InterPro" id="IPR001452">
    <property type="entry name" value="SH3_domain"/>
</dbReference>
<keyword evidence="1" id="KW-0728">SH3 domain</keyword>
<dbReference type="AlphaFoldDB" id="A0A0B9H1A7"/>
<protein>
    <recommendedName>
        <fullName evidence="2">SH3 domain-containing protein</fullName>
    </recommendedName>
</protein>
<dbReference type="InterPro" id="IPR036028">
    <property type="entry name" value="SH3-like_dom_sf"/>
</dbReference>
<dbReference type="Proteomes" id="UP000031278">
    <property type="component" value="Unassembled WGS sequence"/>
</dbReference>
<evidence type="ECO:0000313" key="4">
    <source>
        <dbReference type="Proteomes" id="UP000031278"/>
    </source>
</evidence>
<evidence type="ECO:0000256" key="1">
    <source>
        <dbReference type="ARBA" id="ARBA00022443"/>
    </source>
</evidence>
<name>A0A0B9H1A7_9GAMM</name>
<dbReference type="Pfam" id="PF07653">
    <property type="entry name" value="SH3_2"/>
    <property type="match status" value="1"/>
</dbReference>
<evidence type="ECO:0000259" key="2">
    <source>
        <dbReference type="PROSITE" id="PS50002"/>
    </source>
</evidence>
<organism evidence="3 4">
    <name type="scientific">Photobacterium gaetbulicola</name>
    <dbReference type="NCBI Taxonomy" id="1295392"/>
    <lineage>
        <taxon>Bacteria</taxon>
        <taxon>Pseudomonadati</taxon>
        <taxon>Pseudomonadota</taxon>
        <taxon>Gammaproteobacteria</taxon>
        <taxon>Vibrionales</taxon>
        <taxon>Vibrionaceae</taxon>
        <taxon>Photobacterium</taxon>
    </lineage>
</organism>
<evidence type="ECO:0000313" key="3">
    <source>
        <dbReference type="EMBL" id="KHT64701.1"/>
    </source>
</evidence>
<dbReference type="InterPro" id="IPR014593">
    <property type="entry name" value="UCP034961_SH3_2"/>
</dbReference>
<dbReference type="EMBL" id="JWLZ01000054">
    <property type="protein sequence ID" value="KHT64701.1"/>
    <property type="molecule type" value="Genomic_DNA"/>
</dbReference>
<gene>
    <name evidence="3" type="ORF">RJ45_05080</name>
</gene>
<dbReference type="PIRSF" id="PIRSF034961">
    <property type="entry name" value="UCP034961_SH3_2"/>
    <property type="match status" value="1"/>
</dbReference>
<dbReference type="RefSeq" id="WP_039459067.1">
    <property type="nucleotide sequence ID" value="NZ_JWLZ01000054.1"/>
</dbReference>
<proteinExistence type="predicted"/>
<reference evidence="3 4" key="1">
    <citation type="submission" date="2014-12" db="EMBL/GenBank/DDBJ databases">
        <title>Genome sequencing of Photobacterium gaetbulicola AD005a.</title>
        <authorList>
            <person name="Adrian T.G.S."/>
            <person name="Chan K.G."/>
        </authorList>
    </citation>
    <scope>NUCLEOTIDE SEQUENCE [LARGE SCALE GENOMIC DNA]</scope>
    <source>
        <strain evidence="3 4">AD005a</strain>
    </source>
</reference>
<comment type="caution">
    <text evidence="3">The sequence shown here is derived from an EMBL/GenBank/DDBJ whole genome shotgun (WGS) entry which is preliminary data.</text>
</comment>
<dbReference type="SUPFAM" id="SSF50044">
    <property type="entry name" value="SH3-domain"/>
    <property type="match status" value="1"/>
</dbReference>
<feature type="domain" description="SH3" evidence="2">
    <location>
        <begin position="1"/>
        <end position="62"/>
    </location>
</feature>